<name>A0ABP4QQ12_9ACTN</name>
<keyword evidence="3" id="KW-1185">Reference proteome</keyword>
<proteinExistence type="predicted"/>
<organism evidence="2 3">
    <name type="scientific">Kribbella sancticallisti</name>
    <dbReference type="NCBI Taxonomy" id="460087"/>
    <lineage>
        <taxon>Bacteria</taxon>
        <taxon>Bacillati</taxon>
        <taxon>Actinomycetota</taxon>
        <taxon>Actinomycetes</taxon>
        <taxon>Propionibacteriales</taxon>
        <taxon>Kribbellaceae</taxon>
        <taxon>Kribbella</taxon>
    </lineage>
</organism>
<gene>
    <name evidence="2" type="ORF">GCM10009789_85150</name>
</gene>
<feature type="region of interest" description="Disordered" evidence="1">
    <location>
        <begin position="1"/>
        <end position="22"/>
    </location>
</feature>
<evidence type="ECO:0000256" key="1">
    <source>
        <dbReference type="SAM" id="MobiDB-lite"/>
    </source>
</evidence>
<accession>A0ABP4QQ12</accession>
<sequence length="112" mass="11183">MVASTLKVGEVGAEDGPALGRSRAVPAGVASTLKAAGQRAVDGTSLGVGWRGSYRCSSTLGAGGWMCGDGTSPGGWRARRLPGSEDAGGGWVEVLRQSRPWGFGSAGDGAYA</sequence>
<evidence type="ECO:0000313" key="3">
    <source>
        <dbReference type="Proteomes" id="UP001500393"/>
    </source>
</evidence>
<reference evidence="3" key="1">
    <citation type="journal article" date="2019" name="Int. J. Syst. Evol. Microbiol.">
        <title>The Global Catalogue of Microorganisms (GCM) 10K type strain sequencing project: providing services to taxonomists for standard genome sequencing and annotation.</title>
        <authorList>
            <consortium name="The Broad Institute Genomics Platform"/>
            <consortium name="The Broad Institute Genome Sequencing Center for Infectious Disease"/>
            <person name="Wu L."/>
            <person name="Ma J."/>
        </authorList>
    </citation>
    <scope>NUCLEOTIDE SEQUENCE [LARGE SCALE GENOMIC DNA]</scope>
    <source>
        <strain evidence="3">JCM 14969</strain>
    </source>
</reference>
<dbReference type="EMBL" id="BAAAOS010000068">
    <property type="protein sequence ID" value="GAA1618186.1"/>
    <property type="molecule type" value="Genomic_DNA"/>
</dbReference>
<comment type="caution">
    <text evidence="2">The sequence shown here is derived from an EMBL/GenBank/DDBJ whole genome shotgun (WGS) entry which is preliminary data.</text>
</comment>
<dbReference type="Proteomes" id="UP001500393">
    <property type="component" value="Unassembled WGS sequence"/>
</dbReference>
<evidence type="ECO:0000313" key="2">
    <source>
        <dbReference type="EMBL" id="GAA1618186.1"/>
    </source>
</evidence>
<protein>
    <submittedName>
        <fullName evidence="2">Uncharacterized protein</fullName>
    </submittedName>
</protein>